<dbReference type="PROSITE" id="PS51746">
    <property type="entry name" value="PPM_2"/>
    <property type="match status" value="1"/>
</dbReference>
<organism evidence="3 4">
    <name type="scientific">Cryphonectria parasitica (strain ATCC 38755 / EP155)</name>
    <dbReference type="NCBI Taxonomy" id="660469"/>
    <lineage>
        <taxon>Eukaryota</taxon>
        <taxon>Fungi</taxon>
        <taxon>Dikarya</taxon>
        <taxon>Ascomycota</taxon>
        <taxon>Pezizomycotina</taxon>
        <taxon>Sordariomycetes</taxon>
        <taxon>Sordariomycetidae</taxon>
        <taxon>Diaporthales</taxon>
        <taxon>Cryphonectriaceae</taxon>
        <taxon>Cryphonectria-Endothia species complex</taxon>
        <taxon>Cryphonectria</taxon>
    </lineage>
</organism>
<dbReference type="GeneID" id="63832943"/>
<dbReference type="InterPro" id="IPR036457">
    <property type="entry name" value="PPM-type-like_dom_sf"/>
</dbReference>
<dbReference type="EMBL" id="MU032344">
    <property type="protein sequence ID" value="KAF3769523.1"/>
    <property type="molecule type" value="Genomic_DNA"/>
</dbReference>
<dbReference type="GO" id="GO:0005739">
    <property type="term" value="C:mitochondrion"/>
    <property type="evidence" value="ECO:0007669"/>
    <property type="project" value="TreeGrafter"/>
</dbReference>
<dbReference type="Pfam" id="PF00481">
    <property type="entry name" value="PP2C"/>
    <property type="match status" value="1"/>
</dbReference>
<dbReference type="CDD" id="cd00143">
    <property type="entry name" value="PP2Cc"/>
    <property type="match status" value="1"/>
</dbReference>
<feature type="domain" description="PPM-type phosphatase" evidence="2">
    <location>
        <begin position="49"/>
        <end position="454"/>
    </location>
</feature>
<dbReference type="SUPFAM" id="SSF81606">
    <property type="entry name" value="PP2C-like"/>
    <property type="match status" value="1"/>
</dbReference>
<dbReference type="RefSeq" id="XP_040780484.1">
    <property type="nucleotide sequence ID" value="XM_040915814.1"/>
</dbReference>
<feature type="compositionally biased region" description="Low complexity" evidence="1">
    <location>
        <begin position="209"/>
        <end position="220"/>
    </location>
</feature>
<dbReference type="Proteomes" id="UP000803844">
    <property type="component" value="Unassembled WGS sequence"/>
</dbReference>
<sequence length="455" mass="49686">ITTTATTVPVLSGQPTNQLHLDFISDDRELTRILTQEAYAHEVKGVPGVSRYHGTRIASNSPVEDHFLHGTFSSPRSPNWMAWGVFDGHAGWQMSDHLTRQLVPFVRHHLAAAAAAAAQSLNTSTSSDTDPNIDAAIKAAFLALDDAVTSQAAAEEVVRSQDLSFAERAARLGLAMAGSCALLALYDPETRRLRVANLGDSRAVYGRPSSSSSSSSSSRSEGGDAAVGEAWTAEALTVDQTGSNEDEVARIYREHPGEEGIVADGRVLGIMVSRALGDARWKWDAALQKEVVENYLFRELPARYPLKTPPYLTAEPVITTMRVEKAEGRPSFVILASDGLWDCVSSERAVRLVGNWIEWRRAGAPAGWEKRKEKKKNIEKGDEVEKGFGRFDVKQEIAKDGDETDTFRDDNVAVHLVRNALGGAWSEALAARLTSQVPVSRNMRDDVTVQVVFFD</sequence>
<dbReference type="AlphaFoldDB" id="A0A9P4YAL4"/>
<evidence type="ECO:0000313" key="3">
    <source>
        <dbReference type="EMBL" id="KAF3769523.1"/>
    </source>
</evidence>
<evidence type="ECO:0000259" key="2">
    <source>
        <dbReference type="PROSITE" id="PS51746"/>
    </source>
</evidence>
<comment type="caution">
    <text evidence="3">The sequence shown here is derived from an EMBL/GenBank/DDBJ whole genome shotgun (WGS) entry which is preliminary data.</text>
</comment>
<name>A0A9P4YAL4_CRYP1</name>
<evidence type="ECO:0000256" key="1">
    <source>
        <dbReference type="SAM" id="MobiDB-lite"/>
    </source>
</evidence>
<dbReference type="OrthoDB" id="420076at2759"/>
<dbReference type="GO" id="GO:0004741">
    <property type="term" value="F:[pyruvate dehydrogenase (acetyl-transferring)]-phosphatase activity"/>
    <property type="evidence" value="ECO:0007669"/>
    <property type="project" value="TreeGrafter"/>
</dbReference>
<reference evidence="3" key="1">
    <citation type="journal article" date="2020" name="Phytopathology">
        <title>Genome sequence of the chestnut blight fungus Cryphonectria parasitica EP155: A fundamental resource for an archetypical invasive plant pathogen.</title>
        <authorList>
            <person name="Crouch J.A."/>
            <person name="Dawe A."/>
            <person name="Aerts A."/>
            <person name="Barry K."/>
            <person name="Churchill A.C.L."/>
            <person name="Grimwood J."/>
            <person name="Hillman B."/>
            <person name="Milgroom M.G."/>
            <person name="Pangilinan J."/>
            <person name="Smith M."/>
            <person name="Salamov A."/>
            <person name="Schmutz J."/>
            <person name="Yadav J."/>
            <person name="Grigoriev I.V."/>
            <person name="Nuss D."/>
        </authorList>
    </citation>
    <scope>NUCLEOTIDE SEQUENCE</scope>
    <source>
        <strain evidence="3">EP155</strain>
    </source>
</reference>
<dbReference type="PANTHER" id="PTHR13832">
    <property type="entry name" value="PROTEIN PHOSPHATASE 2C"/>
    <property type="match status" value="1"/>
</dbReference>
<evidence type="ECO:0000313" key="4">
    <source>
        <dbReference type="Proteomes" id="UP000803844"/>
    </source>
</evidence>
<feature type="non-terminal residue" evidence="3">
    <location>
        <position position="1"/>
    </location>
</feature>
<dbReference type="InterPro" id="IPR001932">
    <property type="entry name" value="PPM-type_phosphatase-like_dom"/>
</dbReference>
<feature type="region of interest" description="Disordered" evidence="1">
    <location>
        <begin position="204"/>
        <end position="226"/>
    </location>
</feature>
<dbReference type="Gene3D" id="3.60.40.10">
    <property type="entry name" value="PPM-type phosphatase domain"/>
    <property type="match status" value="1"/>
</dbReference>
<dbReference type="PANTHER" id="PTHR13832:SF792">
    <property type="entry name" value="GM14286P"/>
    <property type="match status" value="1"/>
</dbReference>
<protein>
    <submittedName>
        <fullName evidence="3">Protein serine/threonine phosphatase 2C</fullName>
    </submittedName>
</protein>
<dbReference type="SMART" id="SM00332">
    <property type="entry name" value="PP2Cc"/>
    <property type="match status" value="1"/>
</dbReference>
<feature type="non-terminal residue" evidence="3">
    <location>
        <position position="455"/>
    </location>
</feature>
<gene>
    <name evidence="3" type="ORF">M406DRAFT_229634</name>
</gene>
<keyword evidence="4" id="KW-1185">Reference proteome</keyword>
<accession>A0A9P4YAL4</accession>
<proteinExistence type="predicted"/>
<dbReference type="InterPro" id="IPR015655">
    <property type="entry name" value="PP2C"/>
</dbReference>